<dbReference type="PANTHER" id="PTHR45138:SF9">
    <property type="entry name" value="DIGUANYLATE CYCLASE DGCM-RELATED"/>
    <property type="match status" value="1"/>
</dbReference>
<dbReference type="InterPro" id="IPR000160">
    <property type="entry name" value="GGDEF_dom"/>
</dbReference>
<dbReference type="SMART" id="SM00267">
    <property type="entry name" value="GGDEF"/>
    <property type="match status" value="1"/>
</dbReference>
<dbReference type="Gene3D" id="3.30.450.20">
    <property type="entry name" value="PAS domain"/>
    <property type="match status" value="1"/>
</dbReference>
<dbReference type="InterPro" id="IPR050469">
    <property type="entry name" value="Diguanylate_Cyclase"/>
</dbReference>
<organism evidence="3 4">
    <name type="scientific">Candidatus Eisenbergiella merdavium</name>
    <dbReference type="NCBI Taxonomy" id="2838551"/>
    <lineage>
        <taxon>Bacteria</taxon>
        <taxon>Bacillati</taxon>
        <taxon>Bacillota</taxon>
        <taxon>Clostridia</taxon>
        <taxon>Lachnospirales</taxon>
        <taxon>Lachnospiraceae</taxon>
        <taxon>Eisenbergiella</taxon>
    </lineage>
</organism>
<feature type="transmembrane region" description="Helical" evidence="1">
    <location>
        <begin position="291"/>
        <end position="311"/>
    </location>
</feature>
<dbReference type="Proteomes" id="UP000823891">
    <property type="component" value="Unassembled WGS sequence"/>
</dbReference>
<keyword evidence="1" id="KW-1133">Transmembrane helix</keyword>
<dbReference type="EMBL" id="DWWS01000045">
    <property type="protein sequence ID" value="HJC24619.1"/>
    <property type="molecule type" value="Genomic_DNA"/>
</dbReference>
<dbReference type="GO" id="GO:0043709">
    <property type="term" value="P:cell adhesion involved in single-species biofilm formation"/>
    <property type="evidence" value="ECO:0007669"/>
    <property type="project" value="TreeGrafter"/>
</dbReference>
<dbReference type="NCBIfam" id="TIGR00254">
    <property type="entry name" value="GGDEF"/>
    <property type="match status" value="1"/>
</dbReference>
<gene>
    <name evidence="3" type="ORF">H9761_13050</name>
</gene>
<reference evidence="3" key="2">
    <citation type="submission" date="2021-04" db="EMBL/GenBank/DDBJ databases">
        <authorList>
            <person name="Gilroy R."/>
        </authorList>
    </citation>
    <scope>NUCLEOTIDE SEQUENCE</scope>
    <source>
        <strain evidence="3">USAMLcec2-132</strain>
    </source>
</reference>
<evidence type="ECO:0000259" key="2">
    <source>
        <dbReference type="PROSITE" id="PS50887"/>
    </source>
</evidence>
<protein>
    <submittedName>
        <fullName evidence="3">Sensor domain-containing diguanylate cyclase</fullName>
    </submittedName>
</protein>
<name>A0A9D2NJ06_9FIRM</name>
<evidence type="ECO:0000313" key="4">
    <source>
        <dbReference type="Proteomes" id="UP000823891"/>
    </source>
</evidence>
<dbReference type="PROSITE" id="PS50887">
    <property type="entry name" value="GGDEF"/>
    <property type="match status" value="1"/>
</dbReference>
<dbReference type="GO" id="GO:0052621">
    <property type="term" value="F:diguanylate cyclase activity"/>
    <property type="evidence" value="ECO:0007669"/>
    <property type="project" value="TreeGrafter"/>
</dbReference>
<dbReference type="Gene3D" id="3.30.70.270">
    <property type="match status" value="1"/>
</dbReference>
<dbReference type="InterPro" id="IPR043128">
    <property type="entry name" value="Rev_trsase/Diguanyl_cyclase"/>
</dbReference>
<sequence>MIRKVNLSNILRWGRPLAVTVLLILLIIGCSFLVTGRINRHEEANAFQRLYEEAGTLAGEIESRAYDDRRQLETIAALLSEYEDLTSPQVERRLTTYSSIGMMSYLELLLPDNTVLSPKTGRTDATGFLSFEKEAAAGAHITDRETGLSEDEGYILRHFVPVIRNGETVAMLYGVIELGSLPKELVSNPYGGEAAVYIVDGNTGDFLVDTWHAEPGNIWELGERPMAKGYDHDALKQGMIEGRTGYVVFVSRTTGSYLYFYYEPLSINSWRIALSVPEELVFADANVIRNILGVFLFLEAVCFILYFLWMLRYIRHEMDEKQHQLDSINYIYDVEKLLFNAHEQHGNIEQALENIARITSAQAVSFLMSGPEGNDSSYIFERKEPDSHPARLTPKDRASSARIAEITSRLPAYFRLKGGTHSVCGLSDLHAVFSSLRTDSVKNMIALPVLDADDSVSGVLAAFNLPDAQTGAALLKSVSFSFSMFCHNMRSYHAIRERGERDMLSGLYNRNRYEQDLKDYPSLCQRSLACIYVDANGLHELNNSEGHDAGDRMLKSVSKQLLEQFGSLHSYRIGGDEFLAFAPDLERDEAVRRTDTMRDALKQQGYHISAGIQWTDKAASLDTVSLRRLIKEAEQQMYLAKKAYYEEEGNDRRGGARR</sequence>
<evidence type="ECO:0000313" key="3">
    <source>
        <dbReference type="EMBL" id="HJC24619.1"/>
    </source>
</evidence>
<evidence type="ECO:0000256" key="1">
    <source>
        <dbReference type="SAM" id="Phobius"/>
    </source>
</evidence>
<dbReference type="SUPFAM" id="SSF55073">
    <property type="entry name" value="Nucleotide cyclase"/>
    <property type="match status" value="1"/>
</dbReference>
<keyword evidence="1" id="KW-0812">Transmembrane</keyword>
<keyword evidence="1" id="KW-0472">Membrane</keyword>
<comment type="caution">
    <text evidence="3">The sequence shown here is derived from an EMBL/GenBank/DDBJ whole genome shotgun (WGS) entry which is preliminary data.</text>
</comment>
<accession>A0A9D2NJ06</accession>
<dbReference type="InterPro" id="IPR029787">
    <property type="entry name" value="Nucleotide_cyclase"/>
</dbReference>
<dbReference type="PANTHER" id="PTHR45138">
    <property type="entry name" value="REGULATORY COMPONENTS OF SENSORY TRANSDUCTION SYSTEM"/>
    <property type="match status" value="1"/>
</dbReference>
<dbReference type="PROSITE" id="PS51257">
    <property type="entry name" value="PROKAR_LIPOPROTEIN"/>
    <property type="match status" value="1"/>
</dbReference>
<proteinExistence type="predicted"/>
<reference evidence="3" key="1">
    <citation type="journal article" date="2021" name="PeerJ">
        <title>Extensive microbial diversity within the chicken gut microbiome revealed by metagenomics and culture.</title>
        <authorList>
            <person name="Gilroy R."/>
            <person name="Ravi A."/>
            <person name="Getino M."/>
            <person name="Pursley I."/>
            <person name="Horton D.L."/>
            <person name="Alikhan N.F."/>
            <person name="Baker D."/>
            <person name="Gharbi K."/>
            <person name="Hall N."/>
            <person name="Watson M."/>
            <person name="Adriaenssens E.M."/>
            <person name="Foster-Nyarko E."/>
            <person name="Jarju S."/>
            <person name="Secka A."/>
            <person name="Antonio M."/>
            <person name="Oren A."/>
            <person name="Chaudhuri R.R."/>
            <person name="La Ragione R."/>
            <person name="Hildebrand F."/>
            <person name="Pallen M.J."/>
        </authorList>
    </citation>
    <scope>NUCLEOTIDE SEQUENCE</scope>
    <source>
        <strain evidence="3">USAMLcec2-132</strain>
    </source>
</reference>
<dbReference type="AlphaFoldDB" id="A0A9D2NJ06"/>
<feature type="domain" description="GGDEF" evidence="2">
    <location>
        <begin position="526"/>
        <end position="658"/>
    </location>
</feature>
<dbReference type="GO" id="GO:0005886">
    <property type="term" value="C:plasma membrane"/>
    <property type="evidence" value="ECO:0007669"/>
    <property type="project" value="TreeGrafter"/>
</dbReference>
<dbReference type="CDD" id="cd01949">
    <property type="entry name" value="GGDEF"/>
    <property type="match status" value="1"/>
</dbReference>
<dbReference type="GO" id="GO:1902201">
    <property type="term" value="P:negative regulation of bacterial-type flagellum-dependent cell motility"/>
    <property type="evidence" value="ECO:0007669"/>
    <property type="project" value="TreeGrafter"/>
</dbReference>
<dbReference type="Pfam" id="PF00990">
    <property type="entry name" value="GGDEF"/>
    <property type="match status" value="1"/>
</dbReference>